<evidence type="ECO:0000256" key="1">
    <source>
        <dbReference type="ARBA" id="ARBA00010702"/>
    </source>
</evidence>
<evidence type="ECO:0000256" key="10">
    <source>
        <dbReference type="ARBA" id="ARBA00043193"/>
    </source>
</evidence>
<keyword evidence="12" id="KW-0479">Metal-binding</keyword>
<sequence>GSGVPKPDFLMIPCAKFRGCLLAALAGDCLGAQFEFSPRRSSFRTVWLAFDANMRERRRWPLVYTDDTALTRAVCESLVDCRGRVEPASLARSLTDAYFKATDRGYGAAAGGVFEDLRDANFADPFGPAAALFEGRGSYGNGGAMRAAPLGLIGAAAAAAPNAEEVHLATRVTHSNALALAGARLMAAAVRLALRFDGVDVDRLYDSLAAEAAAADTACGLHEGEASSYTSSMRQVKEFLGKHPASSAVDEEARAVAGALGTEVTALRSVPTAIYCALRTLRPSHRVHPLISEWQPPGNQNPSIDEALSIEQRQQQQRLLDCLTFAVSLGGDTDTIASMAGAIVGAALGADALPASLMLACEASDAVDSLATRLHRVAYSS</sequence>
<accession>A0A267FES9</accession>
<dbReference type="EMBL" id="NIVC01001100">
    <property type="protein sequence ID" value="PAA72290.1"/>
    <property type="molecule type" value="Genomic_DNA"/>
</dbReference>
<comment type="caution">
    <text evidence="13">The sequence shown here is derived from an EMBL/GenBank/DDBJ whole genome shotgun (WGS) entry which is preliminary data.</text>
</comment>
<name>A0A267FES9_9PLAT</name>
<dbReference type="InterPro" id="IPR050792">
    <property type="entry name" value="ADP-ribosylglycohydrolase"/>
</dbReference>
<dbReference type="PANTHER" id="PTHR16222:SF24">
    <property type="entry name" value="ADP-RIBOSYLHYDROLASE ARH3"/>
    <property type="match status" value="1"/>
</dbReference>
<dbReference type="GO" id="GO:0005634">
    <property type="term" value="C:nucleus"/>
    <property type="evidence" value="ECO:0007669"/>
    <property type="project" value="TreeGrafter"/>
</dbReference>
<keyword evidence="12" id="KW-0460">Magnesium</keyword>
<dbReference type="AlphaFoldDB" id="A0A267FES9"/>
<evidence type="ECO:0000313" key="13">
    <source>
        <dbReference type="EMBL" id="PAA72290.1"/>
    </source>
</evidence>
<evidence type="ECO:0000256" key="8">
    <source>
        <dbReference type="ARBA" id="ARBA00042850"/>
    </source>
</evidence>
<dbReference type="Gene3D" id="1.10.4080.10">
    <property type="entry name" value="ADP-ribosylation/Crystallin J1"/>
    <property type="match status" value="1"/>
</dbReference>
<gene>
    <name evidence="13" type="ORF">BOX15_Mlig006517g1</name>
</gene>
<evidence type="ECO:0000256" key="2">
    <source>
        <dbReference type="ARBA" id="ARBA00012255"/>
    </source>
</evidence>
<feature type="binding site" evidence="12">
    <location>
        <position position="332"/>
    </location>
    <ligand>
        <name>Mg(2+)</name>
        <dbReference type="ChEBI" id="CHEBI:18420"/>
        <label>1</label>
    </ligand>
</feature>
<dbReference type="OrthoDB" id="410104at2759"/>
<dbReference type="EC" id="3.2.1.143" evidence="2"/>
<feature type="non-terminal residue" evidence="13">
    <location>
        <position position="1"/>
    </location>
</feature>
<evidence type="ECO:0000256" key="7">
    <source>
        <dbReference type="ARBA" id="ARBA00042722"/>
    </source>
</evidence>
<proteinExistence type="inferred from homology"/>
<feature type="binding site" evidence="12">
    <location>
        <position position="65"/>
    </location>
    <ligand>
        <name>Mg(2+)</name>
        <dbReference type="ChEBI" id="CHEBI:18420"/>
        <label>1</label>
    </ligand>
</feature>
<evidence type="ECO:0000256" key="5">
    <source>
        <dbReference type="ARBA" id="ARBA00042398"/>
    </source>
</evidence>
<protein>
    <recommendedName>
        <fullName evidence="4">ADP-ribosylhydrolase ARH3</fullName>
        <ecNumber evidence="2">3.2.1.143</ecNumber>
    </recommendedName>
    <alternativeName>
        <fullName evidence="5">ADP-ribose glycohydrolase ARH3</fullName>
    </alternativeName>
    <alternativeName>
        <fullName evidence="6">ADP-ribosylhydrolase 3</fullName>
    </alternativeName>
    <alternativeName>
        <fullName evidence="9">O-acetyl-ADP-ribose deacetylase ARH3</fullName>
    </alternativeName>
    <alternativeName>
        <fullName evidence="10">Poly(ADP-ribose) glycohydrolase ARH3</fullName>
    </alternativeName>
    <alternativeName>
        <fullName evidence="8">[Protein ADP-ribosylarginine] hydrolase-like protein 2</fullName>
    </alternativeName>
    <alternativeName>
        <fullName evidence="7">[Protein ADP-ribosylserine] hydrolase</fullName>
    </alternativeName>
</protein>
<dbReference type="Proteomes" id="UP000215902">
    <property type="component" value="Unassembled WGS sequence"/>
</dbReference>
<evidence type="ECO:0000256" key="11">
    <source>
        <dbReference type="ARBA" id="ARBA00049015"/>
    </source>
</evidence>
<feature type="binding site" evidence="12">
    <location>
        <position position="67"/>
    </location>
    <ligand>
        <name>Mg(2+)</name>
        <dbReference type="ChEBI" id="CHEBI:18420"/>
        <label>1</label>
    </ligand>
</feature>
<dbReference type="PANTHER" id="PTHR16222">
    <property type="entry name" value="ADP-RIBOSYLGLYCOHYDROLASE"/>
    <property type="match status" value="1"/>
</dbReference>
<organism evidence="13 14">
    <name type="scientific">Macrostomum lignano</name>
    <dbReference type="NCBI Taxonomy" id="282301"/>
    <lineage>
        <taxon>Eukaryota</taxon>
        <taxon>Metazoa</taxon>
        <taxon>Spiralia</taxon>
        <taxon>Lophotrochozoa</taxon>
        <taxon>Platyhelminthes</taxon>
        <taxon>Rhabditophora</taxon>
        <taxon>Macrostomorpha</taxon>
        <taxon>Macrostomida</taxon>
        <taxon>Macrostomidae</taxon>
        <taxon>Macrostomum</taxon>
    </lineage>
</organism>
<dbReference type="STRING" id="282301.A0A267FES9"/>
<reference evidence="13 14" key="1">
    <citation type="submission" date="2017-06" db="EMBL/GenBank/DDBJ databases">
        <title>A platform for efficient transgenesis in Macrostomum lignano, a flatworm model organism for stem cell research.</title>
        <authorList>
            <person name="Berezikov E."/>
        </authorList>
    </citation>
    <scope>NUCLEOTIDE SEQUENCE [LARGE SCALE GENOMIC DNA]</scope>
    <source>
        <strain evidence="13">DV1</strain>
        <tissue evidence="13">Whole organism</tissue>
    </source>
</reference>
<feature type="binding site" evidence="12">
    <location>
        <position position="335"/>
    </location>
    <ligand>
        <name>Mg(2+)</name>
        <dbReference type="ChEBI" id="CHEBI:18420"/>
        <label>1</label>
    </ligand>
</feature>
<keyword evidence="14" id="KW-1185">Reference proteome</keyword>
<evidence type="ECO:0000256" key="4">
    <source>
        <dbReference type="ARBA" id="ARBA00041057"/>
    </source>
</evidence>
<evidence type="ECO:0000256" key="6">
    <source>
        <dbReference type="ARBA" id="ARBA00042471"/>
    </source>
</evidence>
<comment type="catalytic activity">
    <reaction evidence="11">
        <text>alpha-NAD(+) + H2O = ADP-D-ribose + nicotinamide + H(+)</text>
        <dbReference type="Rhea" id="RHEA:68792"/>
        <dbReference type="ChEBI" id="CHEBI:15377"/>
        <dbReference type="ChEBI" id="CHEBI:15378"/>
        <dbReference type="ChEBI" id="CHEBI:17154"/>
        <dbReference type="ChEBI" id="CHEBI:57967"/>
        <dbReference type="ChEBI" id="CHEBI:77017"/>
    </reaction>
</comment>
<dbReference type="InterPro" id="IPR005502">
    <property type="entry name" value="Ribosyl_crysJ1"/>
</dbReference>
<evidence type="ECO:0000256" key="12">
    <source>
        <dbReference type="PIRSR" id="PIRSR605502-1"/>
    </source>
</evidence>
<keyword evidence="3" id="KW-0378">Hydrolase</keyword>
<evidence type="ECO:0000313" key="14">
    <source>
        <dbReference type="Proteomes" id="UP000215902"/>
    </source>
</evidence>
<evidence type="ECO:0000256" key="3">
    <source>
        <dbReference type="ARBA" id="ARBA00022801"/>
    </source>
</evidence>
<comment type="similarity">
    <text evidence="1">Belongs to the ADP-ribosylglycohydrolase family.</text>
</comment>
<dbReference type="SUPFAM" id="SSF101478">
    <property type="entry name" value="ADP-ribosylglycohydrolase"/>
    <property type="match status" value="1"/>
</dbReference>
<comment type="cofactor">
    <cofactor evidence="12">
        <name>Mg(2+)</name>
        <dbReference type="ChEBI" id="CHEBI:18420"/>
    </cofactor>
    <text evidence="12">Binds 2 magnesium ions per subunit.</text>
</comment>
<dbReference type="InterPro" id="IPR036705">
    <property type="entry name" value="Ribosyl_crysJ1_sf"/>
</dbReference>
<dbReference type="GO" id="GO:0046872">
    <property type="term" value="F:metal ion binding"/>
    <property type="evidence" value="ECO:0007669"/>
    <property type="project" value="UniProtKB-KW"/>
</dbReference>
<dbReference type="Pfam" id="PF03747">
    <property type="entry name" value="ADP_ribosyl_GH"/>
    <property type="match status" value="1"/>
</dbReference>
<dbReference type="GO" id="GO:0004649">
    <property type="term" value="F:poly(ADP-ribose) glycohydrolase activity"/>
    <property type="evidence" value="ECO:0007669"/>
    <property type="project" value="UniProtKB-EC"/>
</dbReference>
<feature type="binding site" evidence="12">
    <location>
        <position position="66"/>
    </location>
    <ligand>
        <name>Mg(2+)</name>
        <dbReference type="ChEBI" id="CHEBI:18420"/>
        <label>1</label>
    </ligand>
</feature>
<dbReference type="GO" id="GO:0005739">
    <property type="term" value="C:mitochondrion"/>
    <property type="evidence" value="ECO:0007669"/>
    <property type="project" value="TreeGrafter"/>
</dbReference>
<evidence type="ECO:0000256" key="9">
    <source>
        <dbReference type="ARBA" id="ARBA00043187"/>
    </source>
</evidence>
<feature type="binding site" evidence="12">
    <location>
        <position position="334"/>
    </location>
    <ligand>
        <name>Mg(2+)</name>
        <dbReference type="ChEBI" id="CHEBI:18420"/>
        <label>1</label>
    </ligand>
</feature>